<keyword evidence="9" id="KW-0812">Transmembrane</keyword>
<dbReference type="GO" id="GO:0005506">
    <property type="term" value="F:iron ion binding"/>
    <property type="evidence" value="ECO:0007669"/>
    <property type="project" value="InterPro"/>
</dbReference>
<keyword evidence="5 7" id="KW-0408">Iron</keyword>
<dbReference type="SUPFAM" id="SSF48264">
    <property type="entry name" value="Cytochrome P450"/>
    <property type="match status" value="1"/>
</dbReference>
<keyword evidence="6 8" id="KW-0503">Monooxygenase</keyword>
<dbReference type="Gene3D" id="1.10.630.10">
    <property type="entry name" value="Cytochrome P450"/>
    <property type="match status" value="1"/>
</dbReference>
<keyword evidence="4 8" id="KW-0560">Oxidoreductase</keyword>
<keyword evidence="7 8" id="KW-0349">Heme</keyword>
<keyword evidence="9" id="KW-0472">Membrane</keyword>
<keyword evidence="3 7" id="KW-0479">Metal-binding</keyword>
<evidence type="ECO:0000313" key="11">
    <source>
        <dbReference type="Proteomes" id="UP001432322"/>
    </source>
</evidence>
<name>A0AAV5VW06_9BILA</name>
<dbReference type="PANTHER" id="PTHR24284">
    <property type="entry name" value="CYTOCHROME P450 FAMILY"/>
    <property type="match status" value="1"/>
</dbReference>
<dbReference type="GO" id="GO:0020037">
    <property type="term" value="F:heme binding"/>
    <property type="evidence" value="ECO:0007669"/>
    <property type="project" value="InterPro"/>
</dbReference>
<evidence type="ECO:0000256" key="3">
    <source>
        <dbReference type="ARBA" id="ARBA00022723"/>
    </source>
</evidence>
<sequence>STRALAIMLLYFVLGFSAFIIYRLVKYYRWVARYPKGPIPLPFIGNMHQINFQAQYKSYGKMGKENAPIYTVFAPLPLVHITDYALLKEAFVEKGDDFVGRPEFEGIQEFLSFGPNTGVINSNGDSWRENRRAAVSILRDFGMGKNTMEEQVRSCVADFIAHLDKIEDKTNVDMRWPIQVMVANVINETLFGYRHEYGNCQLLMDYVIGFTIYMDSLVTEFGLLIALIFPNVMKWPLIKSYTLGRLEKLLAEINKYIIENTDKCLAGYNVEDEPTCFVHAYKQRMGENEYLTQTNLLGTCGDFFMAGQETTTTTLRWAMLFFAKHQDKQDRLRAEIFDIVGHDRLPNMADQVKMPYARACVLEVQRRANILQTNVQRVATRDVEVGGYKIPKGAWVNGDIHYLMANDPLFENPEEFSPERYLNEDGKTLRKDLVDRTLPFSIGKRACAGEGIARVELFIGLTATIQNYRILPCEGKEIDLERPLHTIIMPREQNLRLEKMIP</sequence>
<dbReference type="PANTHER" id="PTHR24284:SF1">
    <property type="entry name" value="CYTOCHROME P450 FAMILY"/>
    <property type="match status" value="1"/>
</dbReference>
<evidence type="ECO:0000313" key="10">
    <source>
        <dbReference type="EMBL" id="GMT22705.1"/>
    </source>
</evidence>
<dbReference type="GO" id="GO:0004497">
    <property type="term" value="F:monooxygenase activity"/>
    <property type="evidence" value="ECO:0007669"/>
    <property type="project" value="UniProtKB-KW"/>
</dbReference>
<dbReference type="AlphaFoldDB" id="A0AAV5VW06"/>
<organism evidence="10 11">
    <name type="scientific">Pristionchus fissidentatus</name>
    <dbReference type="NCBI Taxonomy" id="1538716"/>
    <lineage>
        <taxon>Eukaryota</taxon>
        <taxon>Metazoa</taxon>
        <taxon>Ecdysozoa</taxon>
        <taxon>Nematoda</taxon>
        <taxon>Chromadorea</taxon>
        <taxon>Rhabditida</taxon>
        <taxon>Rhabditina</taxon>
        <taxon>Diplogasteromorpha</taxon>
        <taxon>Diplogasteroidea</taxon>
        <taxon>Neodiplogasteridae</taxon>
        <taxon>Pristionchus</taxon>
    </lineage>
</organism>
<proteinExistence type="inferred from homology"/>
<dbReference type="FunFam" id="1.10.630.10:FF:000036">
    <property type="entry name" value="CYtochrome P450 family"/>
    <property type="match status" value="1"/>
</dbReference>
<dbReference type="PROSITE" id="PS00086">
    <property type="entry name" value="CYTOCHROME_P450"/>
    <property type="match status" value="1"/>
</dbReference>
<protein>
    <recommendedName>
        <fullName evidence="12">Cytochrome P450</fullName>
    </recommendedName>
</protein>
<dbReference type="InterPro" id="IPR002401">
    <property type="entry name" value="Cyt_P450_E_grp-I"/>
</dbReference>
<gene>
    <name evidence="10" type="ORF">PFISCL1PPCAC_14002</name>
</gene>
<feature type="non-terminal residue" evidence="10">
    <location>
        <position position="502"/>
    </location>
</feature>
<comment type="similarity">
    <text evidence="2 8">Belongs to the cytochrome P450 family.</text>
</comment>
<comment type="caution">
    <text evidence="10">The sequence shown here is derived from an EMBL/GenBank/DDBJ whole genome shotgun (WGS) entry which is preliminary data.</text>
</comment>
<evidence type="ECO:0000256" key="8">
    <source>
        <dbReference type="RuleBase" id="RU000461"/>
    </source>
</evidence>
<feature type="binding site" description="axial binding residue" evidence="7">
    <location>
        <position position="447"/>
    </location>
    <ligand>
        <name>heme</name>
        <dbReference type="ChEBI" id="CHEBI:30413"/>
    </ligand>
    <ligandPart>
        <name>Fe</name>
        <dbReference type="ChEBI" id="CHEBI:18248"/>
    </ligandPart>
</feature>
<dbReference type="CDD" id="cd20617">
    <property type="entry name" value="CYP1_2-like"/>
    <property type="match status" value="1"/>
</dbReference>
<evidence type="ECO:0008006" key="12">
    <source>
        <dbReference type="Google" id="ProtNLM"/>
    </source>
</evidence>
<evidence type="ECO:0000256" key="7">
    <source>
        <dbReference type="PIRSR" id="PIRSR602401-1"/>
    </source>
</evidence>
<dbReference type="Pfam" id="PF00067">
    <property type="entry name" value="p450"/>
    <property type="match status" value="1"/>
</dbReference>
<dbReference type="InterPro" id="IPR036396">
    <property type="entry name" value="Cyt_P450_sf"/>
</dbReference>
<dbReference type="PRINTS" id="PR00385">
    <property type="entry name" value="P450"/>
</dbReference>
<dbReference type="Proteomes" id="UP001432322">
    <property type="component" value="Unassembled WGS sequence"/>
</dbReference>
<dbReference type="GO" id="GO:0016705">
    <property type="term" value="F:oxidoreductase activity, acting on paired donors, with incorporation or reduction of molecular oxygen"/>
    <property type="evidence" value="ECO:0007669"/>
    <property type="project" value="InterPro"/>
</dbReference>
<feature type="transmembrane region" description="Helical" evidence="9">
    <location>
        <begin position="203"/>
        <end position="229"/>
    </location>
</feature>
<keyword evidence="11" id="KW-1185">Reference proteome</keyword>
<keyword evidence="9" id="KW-1133">Transmembrane helix</keyword>
<comment type="cofactor">
    <cofactor evidence="1 7">
        <name>heme</name>
        <dbReference type="ChEBI" id="CHEBI:30413"/>
    </cofactor>
</comment>
<evidence type="ECO:0000256" key="6">
    <source>
        <dbReference type="ARBA" id="ARBA00023033"/>
    </source>
</evidence>
<evidence type="ECO:0000256" key="1">
    <source>
        <dbReference type="ARBA" id="ARBA00001971"/>
    </source>
</evidence>
<dbReference type="EMBL" id="BTSY01000004">
    <property type="protein sequence ID" value="GMT22705.1"/>
    <property type="molecule type" value="Genomic_DNA"/>
</dbReference>
<evidence type="ECO:0000256" key="9">
    <source>
        <dbReference type="SAM" id="Phobius"/>
    </source>
</evidence>
<evidence type="ECO:0000256" key="5">
    <source>
        <dbReference type="ARBA" id="ARBA00023004"/>
    </source>
</evidence>
<dbReference type="InterPro" id="IPR001128">
    <property type="entry name" value="Cyt_P450"/>
</dbReference>
<dbReference type="PRINTS" id="PR00463">
    <property type="entry name" value="EP450I"/>
</dbReference>
<accession>A0AAV5VW06</accession>
<feature type="transmembrane region" description="Helical" evidence="9">
    <location>
        <begin position="6"/>
        <end position="25"/>
    </location>
</feature>
<evidence type="ECO:0000256" key="4">
    <source>
        <dbReference type="ARBA" id="ARBA00023002"/>
    </source>
</evidence>
<evidence type="ECO:0000256" key="2">
    <source>
        <dbReference type="ARBA" id="ARBA00010617"/>
    </source>
</evidence>
<reference evidence="10" key="1">
    <citation type="submission" date="2023-10" db="EMBL/GenBank/DDBJ databases">
        <title>Genome assembly of Pristionchus species.</title>
        <authorList>
            <person name="Yoshida K."/>
            <person name="Sommer R.J."/>
        </authorList>
    </citation>
    <scope>NUCLEOTIDE SEQUENCE</scope>
    <source>
        <strain evidence="10">RS5133</strain>
    </source>
</reference>
<dbReference type="InterPro" id="IPR017972">
    <property type="entry name" value="Cyt_P450_CS"/>
</dbReference>
<feature type="non-terminal residue" evidence="10">
    <location>
        <position position="1"/>
    </location>
</feature>